<organism evidence="3 4">
    <name type="scientific">Bradyrhizobium betae</name>
    <dbReference type="NCBI Taxonomy" id="244734"/>
    <lineage>
        <taxon>Bacteria</taxon>
        <taxon>Pseudomonadati</taxon>
        <taxon>Pseudomonadota</taxon>
        <taxon>Alphaproteobacteria</taxon>
        <taxon>Hyphomicrobiales</taxon>
        <taxon>Nitrobacteraceae</taxon>
        <taxon>Bradyrhizobium</taxon>
    </lineage>
</organism>
<evidence type="ECO:0000256" key="2">
    <source>
        <dbReference type="SAM" id="SignalP"/>
    </source>
</evidence>
<sequence length="358" mass="37318">MTRGGDGSIGWRRSGRLLPALLLAACLLPLLGQSAAQAQLFSDRPPPVPPASVPDPGGAVSLAPPSGPGAGPPSLPPTLMQPNTPSMPPPAVTTVPSAPPLNAAVPGQGVLSLTAKYGKDSPAITSGLVWRVFADRPDENGTFKLIREDRSATPNIVLPPGNYVVHVAFGLVSAVRTVSLKAETDRESFLLPAGGLRIEGRVGTSRIPLNQISFAIYKGSQFESGERASLVPNVAAGDVVLLPEGTYYIISNYGDANSVVRSDIRVQAGKLTDVTITHRAAVITLKLVSDRGGEALANTAWSVLTPGGDVIKESIGAFPRVVLSEGEYRAIAKNEGKVYERGFNVVNGVDGEVEVVAR</sequence>
<feature type="compositionally biased region" description="Pro residues" evidence="1">
    <location>
        <begin position="44"/>
        <end position="53"/>
    </location>
</feature>
<evidence type="ECO:0000256" key="1">
    <source>
        <dbReference type="SAM" id="MobiDB-lite"/>
    </source>
</evidence>
<dbReference type="RefSeq" id="WP_151649524.1">
    <property type="nucleotide sequence ID" value="NZ_CP044543.1"/>
</dbReference>
<dbReference type="Proteomes" id="UP000325641">
    <property type="component" value="Chromosome"/>
</dbReference>
<gene>
    <name evidence="3" type="ORF">F8237_28555</name>
</gene>
<accession>A0A5P6PD42</accession>
<evidence type="ECO:0000313" key="3">
    <source>
        <dbReference type="EMBL" id="QFI76008.1"/>
    </source>
</evidence>
<evidence type="ECO:0000313" key="4">
    <source>
        <dbReference type="Proteomes" id="UP000325641"/>
    </source>
</evidence>
<feature type="compositionally biased region" description="Low complexity" evidence="1">
    <location>
        <begin position="54"/>
        <end position="64"/>
    </location>
</feature>
<feature type="region of interest" description="Disordered" evidence="1">
    <location>
        <begin position="41"/>
        <end position="91"/>
    </location>
</feature>
<feature type="compositionally biased region" description="Pro residues" evidence="1">
    <location>
        <begin position="65"/>
        <end position="76"/>
    </location>
</feature>
<protein>
    <submittedName>
        <fullName evidence="3">Uncharacterized protein</fullName>
    </submittedName>
</protein>
<keyword evidence="2" id="KW-0732">Signal</keyword>
<name>A0A5P6PD42_9BRAD</name>
<proteinExistence type="predicted"/>
<feature type="chain" id="PRO_5024959128" evidence="2">
    <location>
        <begin position="39"/>
        <end position="358"/>
    </location>
</feature>
<dbReference type="OrthoDB" id="9800206at2"/>
<feature type="signal peptide" evidence="2">
    <location>
        <begin position="1"/>
        <end position="38"/>
    </location>
</feature>
<dbReference type="AlphaFoldDB" id="A0A5P6PD42"/>
<dbReference type="KEGG" id="bbet:F8237_28555"/>
<reference evidence="4" key="1">
    <citation type="submission" date="2019-10" db="EMBL/GenBank/DDBJ databases">
        <title>Complete Genome Sequence of Bradyrhizobium betae type strain PL7HG1T.</title>
        <authorList>
            <person name="Bromfield E.S.P."/>
            <person name="Cloutier S."/>
        </authorList>
    </citation>
    <scope>NUCLEOTIDE SEQUENCE [LARGE SCALE GENOMIC DNA]</scope>
    <source>
        <strain evidence="4">PL7HG1</strain>
    </source>
</reference>
<dbReference type="EMBL" id="CP044543">
    <property type="protein sequence ID" value="QFI76008.1"/>
    <property type="molecule type" value="Genomic_DNA"/>
</dbReference>